<evidence type="ECO:0008006" key="6">
    <source>
        <dbReference type="Google" id="ProtNLM"/>
    </source>
</evidence>
<name>A0A7M4D807_9BACT</name>
<keyword evidence="1" id="KW-0175">Coiled coil</keyword>
<evidence type="ECO:0000313" key="5">
    <source>
        <dbReference type="Proteomes" id="UP000462449"/>
    </source>
</evidence>
<gene>
    <name evidence="3" type="ORF">DWB62_013250</name>
    <name evidence="2" type="ORF">GNY23_13250</name>
</gene>
<comment type="caution">
    <text evidence="2">The sequence shown here is derived from an EMBL/GenBank/DDBJ whole genome shotgun (WGS) entry which is preliminary data.</text>
</comment>
<dbReference type="EMBL" id="QTZN02000032">
    <property type="protein sequence ID" value="MVB07991.1"/>
    <property type="molecule type" value="Genomic_DNA"/>
</dbReference>
<evidence type="ECO:0000313" key="3">
    <source>
        <dbReference type="EMBL" id="MVB07991.1"/>
    </source>
</evidence>
<dbReference type="OrthoDB" id="1122280at2"/>
<feature type="coiled-coil region" evidence="1">
    <location>
        <begin position="90"/>
        <end position="117"/>
    </location>
</feature>
<dbReference type="RefSeq" id="WP_156196341.1">
    <property type="nucleotide sequence ID" value="NZ_QTZN02000032.1"/>
</dbReference>
<evidence type="ECO:0000256" key="1">
    <source>
        <dbReference type="SAM" id="Coils"/>
    </source>
</evidence>
<keyword evidence="4" id="KW-1185">Reference proteome</keyword>
<reference evidence="2 5" key="2">
    <citation type="submission" date="2019-12" db="EMBL/GenBank/DDBJ databases">
        <title>Draft genome sequence of Labilibaculum sp. strain 44 isolated from deep waters of Black Sea.</title>
        <authorList>
            <person name="Yadav S."/>
            <person name="Villanueva L."/>
        </authorList>
    </citation>
    <scope>NUCLEOTIDE SEQUENCE [LARGE SCALE GENOMIC DNA]</scope>
    <source>
        <strain evidence="2 5">44</strain>
    </source>
</reference>
<protein>
    <recommendedName>
        <fullName evidence="6">XRE family transcriptional regulator</fullName>
    </recommendedName>
</protein>
<sequence>MNSKSEKIPFSIHRMIRQNLSKRNLTVSWLARKINIRPISLHQQLDRSTLQVNRLWSICQALELNIFQEIANRLERENQSQKAVEKGMELSQIDAEVDGLKKRIELLENENKTLKEVISLLKG</sequence>
<proteinExistence type="predicted"/>
<accession>A0A7M4D807</accession>
<evidence type="ECO:0000313" key="2">
    <source>
        <dbReference type="EMBL" id="MUP38786.1"/>
    </source>
</evidence>
<evidence type="ECO:0000313" key="4">
    <source>
        <dbReference type="Proteomes" id="UP000285951"/>
    </source>
</evidence>
<organism evidence="2 5">
    <name type="scientific">Labilibaculum euxinus</name>
    <dbReference type="NCBI Taxonomy" id="2686357"/>
    <lineage>
        <taxon>Bacteria</taxon>
        <taxon>Pseudomonadati</taxon>
        <taxon>Bacteroidota</taxon>
        <taxon>Bacteroidia</taxon>
        <taxon>Marinilabiliales</taxon>
        <taxon>Marinifilaceae</taxon>
        <taxon>Labilibaculum</taxon>
    </lineage>
</organism>
<dbReference type="InterPro" id="IPR010982">
    <property type="entry name" value="Lambda_DNA-bd_dom_sf"/>
</dbReference>
<dbReference type="AlphaFoldDB" id="A0A7M4D807"/>
<dbReference type="Proteomes" id="UP000285951">
    <property type="component" value="Unassembled WGS sequence"/>
</dbReference>
<reference evidence="3 4" key="1">
    <citation type="submission" date="2019-11" db="EMBL/GenBank/DDBJ databases">
        <title>Draft genome sequence of Labilibaculum sp. strain SYP isolated from Black Sea.</title>
        <authorList>
            <person name="Yadav S."/>
            <person name="Villanueva L."/>
        </authorList>
    </citation>
    <scope>NUCLEOTIDE SEQUENCE [LARGE SCALE GENOMIC DNA]</scope>
    <source>
        <strain evidence="3 4">44</strain>
    </source>
</reference>
<dbReference type="EMBL" id="WOTW01000032">
    <property type="protein sequence ID" value="MUP38786.1"/>
    <property type="molecule type" value="Genomic_DNA"/>
</dbReference>
<dbReference type="GO" id="GO:0003677">
    <property type="term" value="F:DNA binding"/>
    <property type="evidence" value="ECO:0007669"/>
    <property type="project" value="InterPro"/>
</dbReference>
<dbReference type="SUPFAM" id="SSF47413">
    <property type="entry name" value="lambda repressor-like DNA-binding domains"/>
    <property type="match status" value="1"/>
</dbReference>
<dbReference type="Proteomes" id="UP000462449">
    <property type="component" value="Unassembled WGS sequence"/>
</dbReference>